<organism evidence="1 2">
    <name type="scientific">Pararobbsia alpina</name>
    <dbReference type="NCBI Taxonomy" id="621374"/>
    <lineage>
        <taxon>Bacteria</taxon>
        <taxon>Pseudomonadati</taxon>
        <taxon>Pseudomonadota</taxon>
        <taxon>Betaproteobacteria</taxon>
        <taxon>Burkholderiales</taxon>
        <taxon>Burkholderiaceae</taxon>
        <taxon>Pararobbsia</taxon>
    </lineage>
</organism>
<accession>A0A6S7C361</accession>
<dbReference type="Proteomes" id="UP000494115">
    <property type="component" value="Unassembled WGS sequence"/>
</dbReference>
<dbReference type="AlphaFoldDB" id="A0A6S7C361"/>
<evidence type="ECO:0000313" key="2">
    <source>
        <dbReference type="Proteomes" id="UP000494115"/>
    </source>
</evidence>
<proteinExistence type="predicted"/>
<dbReference type="EMBL" id="CADIKM010000003">
    <property type="protein sequence ID" value="CAB3779949.1"/>
    <property type="molecule type" value="Genomic_DNA"/>
</dbReference>
<evidence type="ECO:0000313" key="1">
    <source>
        <dbReference type="EMBL" id="CAB3779949.1"/>
    </source>
</evidence>
<name>A0A6S7C361_9BURK</name>
<keyword evidence="2" id="KW-1185">Reference proteome</keyword>
<gene>
    <name evidence="1" type="ORF">LMG28138_00938</name>
</gene>
<reference evidence="1 2" key="1">
    <citation type="submission" date="2020-04" db="EMBL/GenBank/DDBJ databases">
        <authorList>
            <person name="De Canck E."/>
        </authorList>
    </citation>
    <scope>NUCLEOTIDE SEQUENCE [LARGE SCALE GENOMIC DNA]</scope>
    <source>
        <strain evidence="1 2">LMG 28138</strain>
    </source>
</reference>
<sequence length="36" mass="3978">MQNVNEDNITQAALVRRASASDPCFSQISHKGRPHV</sequence>
<protein>
    <submittedName>
        <fullName evidence="1">Uncharacterized protein</fullName>
    </submittedName>
</protein>